<dbReference type="RefSeq" id="WP_036750566.1">
    <property type="nucleotide sequence ID" value="NZ_JAGSGC010000012.1"/>
</dbReference>
<dbReference type="AlphaFoldDB" id="A0A066RT08"/>
<sequence length="229" mass="26665">MAFIIKESKVRVDEREIFQREKVYTPFPSDELVSFDRNELIPIGVLSYSVFDSTITDEVLIAVPNLQGIPDGDYGAITYSFNSKCNEWRLDKGFLSDAKLEEQDVHLDNYKKALEFFDENDFIIESGNKVPLFVIGGQPRFGQNWGAALYDELGDNPELDHYYEVTTNINHPEFEYMSTREIVYFDEEKENEYIFLGSFRDIPYLDLAGCLMVFYQPELRKVMLAVEYD</sequence>
<dbReference type="EMBL" id="JMIB01000010">
    <property type="protein sequence ID" value="KDM92206.1"/>
    <property type="molecule type" value="Genomic_DNA"/>
</dbReference>
<comment type="caution">
    <text evidence="1">The sequence shown here is derived from an EMBL/GenBank/DDBJ whole genome shotgun (WGS) entry which is preliminary data.</text>
</comment>
<evidence type="ECO:0008006" key="3">
    <source>
        <dbReference type="Google" id="ProtNLM"/>
    </source>
</evidence>
<evidence type="ECO:0000313" key="1">
    <source>
        <dbReference type="EMBL" id="KDM92206.1"/>
    </source>
</evidence>
<reference evidence="1 2" key="1">
    <citation type="submission" date="2014-04" db="EMBL/GenBank/DDBJ databases">
        <title>Draft genome sequence of Photobacterium halotolerans S2753: a solonamide, ngercheumicin and holomycin producer.</title>
        <authorList>
            <person name="Machado H.R."/>
            <person name="Gram L."/>
        </authorList>
    </citation>
    <scope>NUCLEOTIDE SEQUENCE [LARGE SCALE GENOMIC DNA]</scope>
    <source>
        <strain evidence="1 2">S2753</strain>
    </source>
</reference>
<name>A0A066RT08_9GAMM</name>
<keyword evidence="2" id="KW-1185">Reference proteome</keyword>
<dbReference type="Proteomes" id="UP000027192">
    <property type="component" value="Unassembled WGS sequence"/>
</dbReference>
<evidence type="ECO:0000313" key="2">
    <source>
        <dbReference type="Proteomes" id="UP000027192"/>
    </source>
</evidence>
<gene>
    <name evidence="1" type="ORF">EA58_06860</name>
</gene>
<proteinExistence type="predicted"/>
<protein>
    <recommendedName>
        <fullName evidence="3">DUF4241 domain-containing protein</fullName>
    </recommendedName>
</protein>
<dbReference type="OrthoDB" id="5872187at2"/>
<accession>A0A066RT08</accession>
<organism evidence="1 2">
    <name type="scientific">Photobacterium galatheae</name>
    <dbReference type="NCBI Taxonomy" id="1654360"/>
    <lineage>
        <taxon>Bacteria</taxon>
        <taxon>Pseudomonadati</taxon>
        <taxon>Pseudomonadota</taxon>
        <taxon>Gammaproteobacteria</taxon>
        <taxon>Vibrionales</taxon>
        <taxon>Vibrionaceae</taxon>
        <taxon>Photobacterium</taxon>
    </lineage>
</organism>